<gene>
    <name evidence="1" type="ORF">HDF16_000247</name>
</gene>
<dbReference type="EMBL" id="JACHIP010000001">
    <property type="protein sequence ID" value="MBB5055578.1"/>
    <property type="molecule type" value="Genomic_DNA"/>
</dbReference>
<organism evidence="1 2">
    <name type="scientific">Granulicella aggregans</name>
    <dbReference type="NCBI Taxonomy" id="474949"/>
    <lineage>
        <taxon>Bacteria</taxon>
        <taxon>Pseudomonadati</taxon>
        <taxon>Acidobacteriota</taxon>
        <taxon>Terriglobia</taxon>
        <taxon>Terriglobales</taxon>
        <taxon>Acidobacteriaceae</taxon>
        <taxon>Granulicella</taxon>
    </lineage>
</organism>
<evidence type="ECO:0000313" key="1">
    <source>
        <dbReference type="EMBL" id="MBB5055578.1"/>
    </source>
</evidence>
<name>A0A7W8E197_9BACT</name>
<protein>
    <submittedName>
        <fullName evidence="1">Uncharacterized protein</fullName>
    </submittedName>
</protein>
<proteinExistence type="predicted"/>
<reference evidence="1 2" key="1">
    <citation type="submission" date="2020-08" db="EMBL/GenBank/DDBJ databases">
        <title>Genomic Encyclopedia of Type Strains, Phase IV (KMG-V): Genome sequencing to study the core and pangenomes of soil and plant-associated prokaryotes.</title>
        <authorList>
            <person name="Whitman W."/>
        </authorList>
    </citation>
    <scope>NUCLEOTIDE SEQUENCE [LARGE SCALE GENOMIC DNA]</scope>
    <source>
        <strain evidence="1 2">M8UP14</strain>
    </source>
</reference>
<keyword evidence="2" id="KW-1185">Reference proteome</keyword>
<dbReference type="AlphaFoldDB" id="A0A7W8E197"/>
<sequence>MYALCTQIKSSDGKVCQSPALRGTDLCYFHYRWRKQKPSAVRAVPPNRKTVSPKKDRALPFVFDDLDTPESIQTALSLVATAIAQDKLDHNRASAILYAIQMANANLSKLHYALPAEEQQPEEEQQEAWELYLKQIEPEAVGDPFSLTP</sequence>
<comment type="caution">
    <text evidence="1">The sequence shown here is derived from an EMBL/GenBank/DDBJ whole genome shotgun (WGS) entry which is preliminary data.</text>
</comment>
<evidence type="ECO:0000313" key="2">
    <source>
        <dbReference type="Proteomes" id="UP000540989"/>
    </source>
</evidence>
<dbReference type="Proteomes" id="UP000540989">
    <property type="component" value="Unassembled WGS sequence"/>
</dbReference>
<accession>A0A7W8E197</accession>
<dbReference type="RefSeq" id="WP_184213350.1">
    <property type="nucleotide sequence ID" value="NZ_JACHIP010000001.1"/>
</dbReference>